<reference evidence="2 3" key="1">
    <citation type="submission" date="2016-06" db="EMBL/GenBank/DDBJ databases">
        <authorList>
            <consortium name="Pathogen Informatics"/>
        </authorList>
    </citation>
    <scope>NUCLEOTIDE SEQUENCE [LARGE SCALE GENOMIC DNA]</scope>
</reference>
<dbReference type="InterPro" id="IPR022139">
    <property type="entry name" value="Fam-L/Fam-M-like_plasmodium"/>
</dbReference>
<dbReference type="Pfam" id="PF12420">
    <property type="entry name" value="DUF3671"/>
    <property type="match status" value="1"/>
</dbReference>
<evidence type="ECO:0000313" key="2">
    <source>
        <dbReference type="EMBL" id="SBT86152.1"/>
    </source>
</evidence>
<keyword evidence="1" id="KW-1133">Transmembrane helix</keyword>
<feature type="transmembrane region" description="Helical" evidence="1">
    <location>
        <begin position="164"/>
        <end position="185"/>
    </location>
</feature>
<evidence type="ECO:0000313" key="3">
    <source>
        <dbReference type="Proteomes" id="UP000219813"/>
    </source>
</evidence>
<organism evidence="2 3">
    <name type="scientific">Plasmodium malariae</name>
    <dbReference type="NCBI Taxonomy" id="5858"/>
    <lineage>
        <taxon>Eukaryota</taxon>
        <taxon>Sar</taxon>
        <taxon>Alveolata</taxon>
        <taxon>Apicomplexa</taxon>
        <taxon>Aconoidasida</taxon>
        <taxon>Haemosporida</taxon>
        <taxon>Plasmodiidae</taxon>
        <taxon>Plasmodium</taxon>
        <taxon>Plasmodium (Plasmodium)</taxon>
    </lineage>
</organism>
<accession>A0A1D3JIA6</accession>
<dbReference type="RefSeq" id="XP_028859340.1">
    <property type="nucleotide sequence ID" value="XM_029008744.1"/>
</dbReference>
<name>A0A1D3JIA6_PLAMA</name>
<gene>
    <name evidence="2" type="primary">PmUG01_03010300</name>
    <name evidence="2" type="ORF">PMUG01_03010300</name>
</gene>
<dbReference type="GeneID" id="39866667"/>
<dbReference type="Proteomes" id="UP000219813">
    <property type="component" value="Chromosome 3"/>
</dbReference>
<sequence length="258" mass="30557">MYTLDTKNMLVLFIKISTFVLLFWINPFNMNASMYSKSIDALCNIGKILYRKNYRLLAKYKQINDSNNVCLNKIIPISGMDEKKEIYNNVKEPKERNNKSSRKLLNKAEYYTEVIDYNNGMFDGKHFHFEKKLIKKKDYDNFLEKNRRISDIALKKIKFRNKGFGVAIIFFFFLLGIGIPSLYGIESLKIETTNIHNHEIWKHFTDLIKIMVPESIAPYVHTILFSILIVIISIILIVTIYKILRNNEKYERIKLIYQ</sequence>
<dbReference type="EMBL" id="LT594624">
    <property type="protein sequence ID" value="SBT86152.1"/>
    <property type="molecule type" value="Genomic_DNA"/>
</dbReference>
<keyword evidence="1" id="KW-0812">Transmembrane</keyword>
<feature type="transmembrane region" description="Helical" evidence="1">
    <location>
        <begin position="6"/>
        <end position="25"/>
    </location>
</feature>
<dbReference type="VEuPathDB" id="PlasmoDB:PmUG01_03010300"/>
<feature type="transmembrane region" description="Helical" evidence="1">
    <location>
        <begin position="219"/>
        <end position="244"/>
    </location>
</feature>
<keyword evidence="3" id="KW-1185">Reference proteome</keyword>
<proteinExistence type="predicted"/>
<dbReference type="OrthoDB" id="10669034at2759"/>
<dbReference type="KEGG" id="pmal:PMUG01_03010300"/>
<protein>
    <submittedName>
        <fullName evidence="2">Fam-m protein</fullName>
    </submittedName>
</protein>
<keyword evidence="1" id="KW-0472">Membrane</keyword>
<dbReference type="AlphaFoldDB" id="A0A1D3JIA6"/>
<evidence type="ECO:0000256" key="1">
    <source>
        <dbReference type="SAM" id="Phobius"/>
    </source>
</evidence>